<reference evidence="1" key="2">
    <citation type="journal article" date="2015" name="Data Brief">
        <title>Shoot transcriptome of the giant reed, Arundo donax.</title>
        <authorList>
            <person name="Barrero R.A."/>
            <person name="Guerrero F.D."/>
            <person name="Moolhuijzen P."/>
            <person name="Goolsby J.A."/>
            <person name="Tidwell J."/>
            <person name="Bellgard S.E."/>
            <person name="Bellgard M.I."/>
        </authorList>
    </citation>
    <scope>NUCLEOTIDE SEQUENCE</scope>
    <source>
        <tissue evidence="1">Shoot tissue taken approximately 20 cm above the soil surface</tissue>
    </source>
</reference>
<reference evidence="1" key="1">
    <citation type="submission" date="2014-09" db="EMBL/GenBank/DDBJ databases">
        <authorList>
            <person name="Magalhaes I.L.F."/>
            <person name="Oliveira U."/>
            <person name="Santos F.R."/>
            <person name="Vidigal T.H.D.A."/>
            <person name="Brescovit A.D."/>
            <person name="Santos A.J."/>
        </authorList>
    </citation>
    <scope>NUCLEOTIDE SEQUENCE</scope>
    <source>
        <tissue evidence="1">Shoot tissue taken approximately 20 cm above the soil surface</tissue>
    </source>
</reference>
<organism evidence="1">
    <name type="scientific">Arundo donax</name>
    <name type="common">Giant reed</name>
    <name type="synonym">Donax arundinaceus</name>
    <dbReference type="NCBI Taxonomy" id="35708"/>
    <lineage>
        <taxon>Eukaryota</taxon>
        <taxon>Viridiplantae</taxon>
        <taxon>Streptophyta</taxon>
        <taxon>Embryophyta</taxon>
        <taxon>Tracheophyta</taxon>
        <taxon>Spermatophyta</taxon>
        <taxon>Magnoliopsida</taxon>
        <taxon>Liliopsida</taxon>
        <taxon>Poales</taxon>
        <taxon>Poaceae</taxon>
        <taxon>PACMAD clade</taxon>
        <taxon>Arundinoideae</taxon>
        <taxon>Arundineae</taxon>
        <taxon>Arundo</taxon>
    </lineage>
</organism>
<proteinExistence type="predicted"/>
<dbReference type="EMBL" id="GBRH01224103">
    <property type="protein sequence ID" value="JAD73792.1"/>
    <property type="molecule type" value="Transcribed_RNA"/>
</dbReference>
<dbReference type="AlphaFoldDB" id="A0A0A9CQK8"/>
<protein>
    <submittedName>
        <fullName evidence="1">Uncharacterized protein</fullName>
    </submittedName>
</protein>
<name>A0A0A9CQK8_ARUDO</name>
<sequence length="35" mass="4098">MQKLVRCHTELFCVDCGTWQLEECDSESRNCCNDT</sequence>
<accession>A0A0A9CQK8</accession>
<evidence type="ECO:0000313" key="1">
    <source>
        <dbReference type="EMBL" id="JAD73792.1"/>
    </source>
</evidence>